<dbReference type="EMBL" id="JACHHF010000004">
    <property type="protein sequence ID" value="MBB5175907.1"/>
    <property type="molecule type" value="Genomic_DNA"/>
</dbReference>
<dbReference type="Proteomes" id="UP000579136">
    <property type="component" value="Unassembled WGS sequence"/>
</dbReference>
<dbReference type="InterPro" id="IPR001537">
    <property type="entry name" value="SpoU_MeTrfase"/>
</dbReference>
<evidence type="ECO:0000313" key="6">
    <source>
        <dbReference type="EMBL" id="MBB5175907.1"/>
    </source>
</evidence>
<keyword evidence="4 6" id="KW-0808">Transferase</keyword>
<keyword evidence="3 6" id="KW-0489">Methyltransferase</keyword>
<dbReference type="AlphaFoldDB" id="A0A9Q2CZP5"/>
<sequence length="245" mass="27077">MSESVIVGRHAVKEALQGDRDLNKILIQDGIETHQINDILKLAKKKKVVVQTVPKNKIESHTTERHQGILAFVSAFKYMSLETLIENVNGKRANLLLLDGLEDPHNLGSILRTADATGFDAVIIPNRRSVQVTDTVARVSVGAVEYVPVVRVTNVNQAIDRLKEEGFWTVGTTMDAPMDYREYPADINTVLIIGNEGEGISKKTLEKCDFKVTIPMVGKISSLNASVSAGILMYEVYRKQHPLKG</sequence>
<accession>A0A9Q2CZP5</accession>
<gene>
    <name evidence="6" type="ORF">HNQ45_000791</name>
</gene>
<dbReference type="FunFam" id="3.40.1280.10:FF:000008">
    <property type="entry name" value="Group 3 RNA methyltransferase TrmH"/>
    <property type="match status" value="1"/>
</dbReference>
<dbReference type="Gene3D" id="3.40.1280.10">
    <property type="match status" value="1"/>
</dbReference>
<evidence type="ECO:0000259" key="5">
    <source>
        <dbReference type="SMART" id="SM00967"/>
    </source>
</evidence>
<evidence type="ECO:0000313" key="7">
    <source>
        <dbReference type="Proteomes" id="UP000579136"/>
    </source>
</evidence>
<name>A0A9Q2CZP5_9STAP</name>
<dbReference type="GO" id="GO:0003723">
    <property type="term" value="F:RNA binding"/>
    <property type="evidence" value="ECO:0007669"/>
    <property type="project" value="InterPro"/>
</dbReference>
<dbReference type="GO" id="GO:0032259">
    <property type="term" value="P:methylation"/>
    <property type="evidence" value="ECO:0007669"/>
    <property type="project" value="UniProtKB-KW"/>
</dbReference>
<dbReference type="Pfam" id="PF08032">
    <property type="entry name" value="SpoU_sub_bind"/>
    <property type="match status" value="1"/>
</dbReference>
<evidence type="ECO:0000256" key="2">
    <source>
        <dbReference type="ARBA" id="ARBA00017507"/>
    </source>
</evidence>
<comment type="caution">
    <text evidence="6">The sequence shown here is derived from an EMBL/GenBank/DDBJ whole genome shotgun (WGS) entry which is preliminary data.</text>
</comment>
<comment type="similarity">
    <text evidence="1">Belongs to the class IV-like SAM-binding methyltransferase superfamily. RNA methyltransferase TrmH family.</text>
</comment>
<dbReference type="SUPFAM" id="SSF75217">
    <property type="entry name" value="alpha/beta knot"/>
    <property type="match status" value="1"/>
</dbReference>
<keyword evidence="7" id="KW-1185">Reference proteome</keyword>
<dbReference type="SMART" id="SM00967">
    <property type="entry name" value="SpoU_sub_bind"/>
    <property type="match status" value="1"/>
</dbReference>
<dbReference type="InterPro" id="IPR013123">
    <property type="entry name" value="SpoU_subst-bd"/>
</dbReference>
<dbReference type="CDD" id="cd18103">
    <property type="entry name" value="SpoU-like_RlmB"/>
    <property type="match status" value="1"/>
</dbReference>
<evidence type="ECO:0000256" key="3">
    <source>
        <dbReference type="ARBA" id="ARBA00022603"/>
    </source>
</evidence>
<proteinExistence type="inferred from homology"/>
<dbReference type="Gene3D" id="3.30.1330.30">
    <property type="match status" value="1"/>
</dbReference>
<dbReference type="InterPro" id="IPR029064">
    <property type="entry name" value="Ribosomal_eL30-like_sf"/>
</dbReference>
<dbReference type="PANTHER" id="PTHR46429">
    <property type="entry name" value="23S RRNA (GUANOSINE-2'-O-)-METHYLTRANSFERASE RLMB"/>
    <property type="match status" value="1"/>
</dbReference>
<evidence type="ECO:0000256" key="1">
    <source>
        <dbReference type="ARBA" id="ARBA00007228"/>
    </source>
</evidence>
<dbReference type="SUPFAM" id="SSF55315">
    <property type="entry name" value="L30e-like"/>
    <property type="match status" value="1"/>
</dbReference>
<dbReference type="PANTHER" id="PTHR46429:SF1">
    <property type="entry name" value="23S RRNA (GUANOSINE-2'-O-)-METHYLTRANSFERASE RLMB"/>
    <property type="match status" value="1"/>
</dbReference>
<dbReference type="GO" id="GO:0008173">
    <property type="term" value="F:RNA methyltransferase activity"/>
    <property type="evidence" value="ECO:0007669"/>
    <property type="project" value="InterPro"/>
</dbReference>
<dbReference type="InterPro" id="IPR029028">
    <property type="entry name" value="Alpha/beta_knot_MTases"/>
</dbReference>
<reference evidence="6 7" key="1">
    <citation type="submission" date="2020-08" db="EMBL/GenBank/DDBJ databases">
        <title>Genomic Encyclopedia of Type Strains, Phase IV (KMG-IV): sequencing the most valuable type-strain genomes for metagenomic binning, comparative biology and taxonomic classification.</title>
        <authorList>
            <person name="Goeker M."/>
        </authorList>
    </citation>
    <scope>NUCLEOTIDE SEQUENCE [LARGE SCALE GENOMIC DNA]</scope>
    <source>
        <strain evidence="6 7">DSM 19163</strain>
    </source>
</reference>
<dbReference type="NCBIfam" id="TIGR00186">
    <property type="entry name" value="rRNA_methyl_3"/>
    <property type="match status" value="1"/>
</dbReference>
<dbReference type="InterPro" id="IPR004441">
    <property type="entry name" value="rRNA_MeTrfase_TrmH"/>
</dbReference>
<feature type="domain" description="RNA 2-O ribose methyltransferase substrate binding" evidence="5">
    <location>
        <begin position="5"/>
        <end position="79"/>
    </location>
</feature>
<organism evidence="6 7">
    <name type="scientific">Nosocomiicoccus ampullae</name>
    <dbReference type="NCBI Taxonomy" id="489910"/>
    <lineage>
        <taxon>Bacteria</taxon>
        <taxon>Bacillati</taxon>
        <taxon>Bacillota</taxon>
        <taxon>Bacilli</taxon>
        <taxon>Bacillales</taxon>
        <taxon>Staphylococcaceae</taxon>
        <taxon>Nosocomiicoccus</taxon>
    </lineage>
</organism>
<protein>
    <recommendedName>
        <fullName evidence="2">Putative TrmH family tRNA/rRNA methyltransferase</fullName>
    </recommendedName>
</protein>
<dbReference type="Pfam" id="PF00588">
    <property type="entry name" value="SpoU_methylase"/>
    <property type="match status" value="1"/>
</dbReference>
<dbReference type="InterPro" id="IPR029026">
    <property type="entry name" value="tRNA_m1G_MTases_N"/>
</dbReference>
<dbReference type="GO" id="GO:0006396">
    <property type="term" value="P:RNA processing"/>
    <property type="evidence" value="ECO:0007669"/>
    <property type="project" value="InterPro"/>
</dbReference>
<dbReference type="RefSeq" id="WP_183673658.1">
    <property type="nucleotide sequence ID" value="NZ_CBCRYX010000006.1"/>
</dbReference>
<evidence type="ECO:0000256" key="4">
    <source>
        <dbReference type="ARBA" id="ARBA00022679"/>
    </source>
</evidence>
<dbReference type="GO" id="GO:0005829">
    <property type="term" value="C:cytosol"/>
    <property type="evidence" value="ECO:0007669"/>
    <property type="project" value="TreeGrafter"/>
</dbReference>